<dbReference type="InterPro" id="IPR039420">
    <property type="entry name" value="WalR-like"/>
</dbReference>
<keyword evidence="3" id="KW-0804">Transcription</keyword>
<dbReference type="InterPro" id="IPR036388">
    <property type="entry name" value="WH-like_DNA-bd_sf"/>
</dbReference>
<evidence type="ECO:0000256" key="5">
    <source>
        <dbReference type="PROSITE-ProRule" id="PRU01091"/>
    </source>
</evidence>
<name>A0ABU1YKN3_ROSSA</name>
<keyword evidence="9" id="KW-1185">Reference proteome</keyword>
<proteinExistence type="predicted"/>
<dbReference type="Proteomes" id="UP001180453">
    <property type="component" value="Unassembled WGS sequence"/>
</dbReference>
<evidence type="ECO:0000313" key="9">
    <source>
        <dbReference type="Proteomes" id="UP001180453"/>
    </source>
</evidence>
<dbReference type="PROSITE" id="PS50110">
    <property type="entry name" value="RESPONSE_REGULATORY"/>
    <property type="match status" value="1"/>
</dbReference>
<keyword evidence="2 5" id="KW-0238">DNA-binding</keyword>
<sequence>MKIYLIEDDLNIGQALLTVFKDEGHEVVWVRMAHDAVERLRAEDFDAVLLDLGLPDGDGNELLKRLRVAGLTVPVLIITARDGLQDRLKGFDNGADDYLIKPFEIPELLVRLRAILRRSGAHGEAEALWNFGNLALEEKRMRVTLDGAAITLSKTEYALLLTLMKQSDRVLTRAELERRVLPFSDGATLDVHISNLRKKIGDGHIRTVRGVGYMMQSDRAG</sequence>
<dbReference type="Pfam" id="PF00486">
    <property type="entry name" value="Trans_reg_C"/>
    <property type="match status" value="1"/>
</dbReference>
<dbReference type="PANTHER" id="PTHR48111:SF67">
    <property type="entry name" value="TRANSCRIPTIONAL REGULATORY PROTEIN TCTD"/>
    <property type="match status" value="1"/>
</dbReference>
<dbReference type="Gene3D" id="6.10.250.690">
    <property type="match status" value="1"/>
</dbReference>
<keyword evidence="1" id="KW-0805">Transcription regulation</keyword>
<evidence type="ECO:0000256" key="1">
    <source>
        <dbReference type="ARBA" id="ARBA00023015"/>
    </source>
</evidence>
<dbReference type="EMBL" id="JAVDXU010000001">
    <property type="protein sequence ID" value="MDR7269424.1"/>
    <property type="molecule type" value="Genomic_DNA"/>
</dbReference>
<dbReference type="CDD" id="cd17624">
    <property type="entry name" value="REC_OmpR_PmrA-like"/>
    <property type="match status" value="1"/>
</dbReference>
<evidence type="ECO:0000313" key="8">
    <source>
        <dbReference type="EMBL" id="MDR7269424.1"/>
    </source>
</evidence>
<dbReference type="SMART" id="SM00862">
    <property type="entry name" value="Trans_reg_C"/>
    <property type="match status" value="1"/>
</dbReference>
<dbReference type="Gene3D" id="3.40.50.2300">
    <property type="match status" value="1"/>
</dbReference>
<evidence type="ECO:0000259" key="7">
    <source>
        <dbReference type="PROSITE" id="PS51755"/>
    </source>
</evidence>
<dbReference type="InterPro" id="IPR011006">
    <property type="entry name" value="CheY-like_superfamily"/>
</dbReference>
<gene>
    <name evidence="8" type="ORF">J2X20_002053</name>
</gene>
<dbReference type="SUPFAM" id="SSF52172">
    <property type="entry name" value="CheY-like"/>
    <property type="match status" value="1"/>
</dbReference>
<dbReference type="PROSITE" id="PS51755">
    <property type="entry name" value="OMPR_PHOB"/>
    <property type="match status" value="1"/>
</dbReference>
<keyword evidence="4" id="KW-0597">Phosphoprotein</keyword>
<dbReference type="SUPFAM" id="SSF46894">
    <property type="entry name" value="C-terminal effector domain of the bipartite response regulators"/>
    <property type="match status" value="1"/>
</dbReference>
<dbReference type="SMART" id="SM00448">
    <property type="entry name" value="REC"/>
    <property type="match status" value="1"/>
</dbReference>
<protein>
    <submittedName>
        <fullName evidence="8">Two-component system response regulator QseB</fullName>
    </submittedName>
</protein>
<reference evidence="8 9" key="1">
    <citation type="submission" date="2023-07" db="EMBL/GenBank/DDBJ databases">
        <title>Sorghum-associated microbial communities from plants grown in Nebraska, USA.</title>
        <authorList>
            <person name="Schachtman D."/>
        </authorList>
    </citation>
    <scope>NUCLEOTIDE SEQUENCE [LARGE SCALE GENOMIC DNA]</scope>
    <source>
        <strain evidence="8 9">BE314</strain>
    </source>
</reference>
<dbReference type="PANTHER" id="PTHR48111">
    <property type="entry name" value="REGULATOR OF RPOS"/>
    <property type="match status" value="1"/>
</dbReference>
<dbReference type="InterPro" id="IPR016032">
    <property type="entry name" value="Sig_transdc_resp-reg_C-effctor"/>
</dbReference>
<feature type="modified residue" description="4-aspartylphosphate" evidence="4">
    <location>
        <position position="51"/>
    </location>
</feature>
<dbReference type="CDD" id="cd00383">
    <property type="entry name" value="trans_reg_C"/>
    <property type="match status" value="1"/>
</dbReference>
<evidence type="ECO:0000256" key="3">
    <source>
        <dbReference type="ARBA" id="ARBA00023163"/>
    </source>
</evidence>
<organism evidence="8 9">
    <name type="scientific">Roseateles saccharophilus</name>
    <name type="common">Pseudomonas saccharophila</name>
    <dbReference type="NCBI Taxonomy" id="304"/>
    <lineage>
        <taxon>Bacteria</taxon>
        <taxon>Pseudomonadati</taxon>
        <taxon>Pseudomonadota</taxon>
        <taxon>Betaproteobacteria</taxon>
        <taxon>Burkholderiales</taxon>
        <taxon>Sphaerotilaceae</taxon>
        <taxon>Roseateles</taxon>
    </lineage>
</organism>
<dbReference type="InterPro" id="IPR001789">
    <property type="entry name" value="Sig_transdc_resp-reg_receiver"/>
</dbReference>
<dbReference type="InterPro" id="IPR001867">
    <property type="entry name" value="OmpR/PhoB-type_DNA-bd"/>
</dbReference>
<evidence type="ECO:0000256" key="2">
    <source>
        <dbReference type="ARBA" id="ARBA00023125"/>
    </source>
</evidence>
<accession>A0ABU1YKN3</accession>
<feature type="domain" description="OmpR/PhoB-type" evidence="7">
    <location>
        <begin position="126"/>
        <end position="217"/>
    </location>
</feature>
<dbReference type="RefSeq" id="WP_310264125.1">
    <property type="nucleotide sequence ID" value="NZ_JAVDXU010000001.1"/>
</dbReference>
<feature type="domain" description="Response regulatory" evidence="6">
    <location>
        <begin position="2"/>
        <end position="116"/>
    </location>
</feature>
<comment type="caution">
    <text evidence="8">The sequence shown here is derived from an EMBL/GenBank/DDBJ whole genome shotgun (WGS) entry which is preliminary data.</text>
</comment>
<evidence type="ECO:0000259" key="6">
    <source>
        <dbReference type="PROSITE" id="PS50110"/>
    </source>
</evidence>
<dbReference type="Pfam" id="PF00072">
    <property type="entry name" value="Response_reg"/>
    <property type="match status" value="1"/>
</dbReference>
<feature type="DNA-binding region" description="OmpR/PhoB-type" evidence="5">
    <location>
        <begin position="126"/>
        <end position="217"/>
    </location>
</feature>
<dbReference type="Gene3D" id="1.10.10.10">
    <property type="entry name" value="Winged helix-like DNA-binding domain superfamily/Winged helix DNA-binding domain"/>
    <property type="match status" value="1"/>
</dbReference>
<evidence type="ECO:0000256" key="4">
    <source>
        <dbReference type="PROSITE-ProRule" id="PRU00169"/>
    </source>
</evidence>